<protein>
    <submittedName>
        <fullName evidence="1">Uncharacterized protein</fullName>
    </submittedName>
</protein>
<evidence type="ECO:0000313" key="1">
    <source>
        <dbReference type="EMBL" id="RHY19256.1"/>
    </source>
</evidence>
<sequence length="151" mass="17070">MDERRAPVLLPRTKSIKAVVAKQYQALAKTYPSLPTTSTASWRQRQMDLVDEVSSRLRREIAGKTEMVRRMEAAIQSSEDATELDVANLIEADIVQLQRDESKLRGLEVELRRRSSLASQRIQLHADVDALETTNHRLAAILAAMQTVNFL</sequence>
<gene>
    <name evidence="1" type="ORF">DYB25_014049</name>
    <name evidence="2" type="ORF">DYB30_002894</name>
</gene>
<reference evidence="3 4" key="1">
    <citation type="submission" date="2018-08" db="EMBL/GenBank/DDBJ databases">
        <title>Aphanomyces genome sequencing and annotation.</title>
        <authorList>
            <person name="Minardi D."/>
            <person name="Oidtmann B."/>
            <person name="Van Der Giezen M."/>
            <person name="Studholme D.J."/>
        </authorList>
    </citation>
    <scope>NUCLEOTIDE SEQUENCE [LARGE SCALE GENOMIC DNA]</scope>
    <source>
        <strain evidence="2 4">D2</strain>
        <strain evidence="1 3">Yx</strain>
    </source>
</reference>
<evidence type="ECO:0000313" key="2">
    <source>
        <dbReference type="EMBL" id="RHY66768.1"/>
    </source>
</evidence>
<organism evidence="1 3">
    <name type="scientific">Aphanomyces astaci</name>
    <name type="common">Crayfish plague agent</name>
    <dbReference type="NCBI Taxonomy" id="112090"/>
    <lineage>
        <taxon>Eukaryota</taxon>
        <taxon>Sar</taxon>
        <taxon>Stramenopiles</taxon>
        <taxon>Oomycota</taxon>
        <taxon>Saprolegniomycetes</taxon>
        <taxon>Saprolegniales</taxon>
        <taxon>Verrucalvaceae</taxon>
        <taxon>Aphanomyces</taxon>
    </lineage>
</organism>
<dbReference type="AlphaFoldDB" id="A0A397BF15"/>
<proteinExistence type="predicted"/>
<evidence type="ECO:0000313" key="3">
    <source>
        <dbReference type="Proteomes" id="UP000266239"/>
    </source>
</evidence>
<name>A0A397BF15_APHAT</name>
<dbReference type="EMBL" id="QUTA01004569">
    <property type="protein sequence ID" value="RHY19256.1"/>
    <property type="molecule type" value="Genomic_DNA"/>
</dbReference>
<evidence type="ECO:0000313" key="4">
    <source>
        <dbReference type="Proteomes" id="UP000266643"/>
    </source>
</evidence>
<dbReference type="EMBL" id="QUTD01004653">
    <property type="protein sequence ID" value="RHY66768.1"/>
    <property type="molecule type" value="Genomic_DNA"/>
</dbReference>
<comment type="caution">
    <text evidence="1">The sequence shown here is derived from an EMBL/GenBank/DDBJ whole genome shotgun (WGS) entry which is preliminary data.</text>
</comment>
<dbReference type="Proteomes" id="UP000266239">
    <property type="component" value="Unassembled WGS sequence"/>
</dbReference>
<accession>A0A397BF15</accession>
<dbReference type="Proteomes" id="UP000266643">
    <property type="component" value="Unassembled WGS sequence"/>
</dbReference>
<dbReference type="VEuPathDB" id="FungiDB:H257_09328"/>